<sequence>MLNTKKEEPAMNDLCKKEDVRLLVHEFYAAVRKDSILGPIFNDVAQVDWDAHLPIMVTFWESLLLKTDRYRRNALEPHLKLFKEIAFRQEMMDRWLMNFDATMDSHFQGETAEKAKDWARGIAHNLQRQIRKQGGLQIKEPGG</sequence>
<dbReference type="InterPro" id="IPR009050">
    <property type="entry name" value="Globin-like_sf"/>
</dbReference>
<evidence type="ECO:0000313" key="1">
    <source>
        <dbReference type="EMBL" id="MET4757364.1"/>
    </source>
</evidence>
<dbReference type="Gene3D" id="1.10.490.10">
    <property type="entry name" value="Globins"/>
    <property type="match status" value="1"/>
</dbReference>
<name>A0ABV2SJQ8_9GAMM</name>
<comment type="caution">
    <text evidence="1">The sequence shown here is derived from an EMBL/GenBank/DDBJ whole genome shotgun (WGS) entry which is preliminary data.</text>
</comment>
<protein>
    <submittedName>
        <fullName evidence="1">Hemoglobin</fullName>
    </submittedName>
</protein>
<reference evidence="1 2" key="1">
    <citation type="submission" date="2024-06" db="EMBL/GenBank/DDBJ databases">
        <title>Genomic Encyclopedia of Type Strains, Phase V (KMG-V): Genome sequencing to study the core and pangenomes of soil and plant-associated prokaryotes.</title>
        <authorList>
            <person name="Whitman W."/>
        </authorList>
    </citation>
    <scope>NUCLEOTIDE SEQUENCE [LARGE SCALE GENOMIC DNA]</scope>
    <source>
        <strain evidence="1 2">NE40</strain>
    </source>
</reference>
<proteinExistence type="predicted"/>
<organism evidence="1 2">
    <name type="scientific">Endozoicomonas lisbonensis</name>
    <dbReference type="NCBI Taxonomy" id="3120522"/>
    <lineage>
        <taxon>Bacteria</taxon>
        <taxon>Pseudomonadati</taxon>
        <taxon>Pseudomonadota</taxon>
        <taxon>Gammaproteobacteria</taxon>
        <taxon>Oceanospirillales</taxon>
        <taxon>Endozoicomonadaceae</taxon>
        <taxon>Endozoicomonas</taxon>
    </lineage>
</organism>
<dbReference type="SUPFAM" id="SSF46458">
    <property type="entry name" value="Globin-like"/>
    <property type="match status" value="1"/>
</dbReference>
<keyword evidence="2" id="KW-1185">Reference proteome</keyword>
<dbReference type="InterPro" id="IPR012292">
    <property type="entry name" value="Globin/Proto"/>
</dbReference>
<evidence type="ECO:0000313" key="2">
    <source>
        <dbReference type="Proteomes" id="UP001549366"/>
    </source>
</evidence>
<dbReference type="CDD" id="cd08916">
    <property type="entry name" value="TrHb3_P"/>
    <property type="match status" value="1"/>
</dbReference>
<gene>
    <name evidence="1" type="ORF">V5J35_002556</name>
</gene>
<dbReference type="Proteomes" id="UP001549366">
    <property type="component" value="Unassembled WGS sequence"/>
</dbReference>
<accession>A0ABV2SJQ8</accession>
<dbReference type="RefSeq" id="WP_354007523.1">
    <property type="nucleotide sequence ID" value="NZ_JBEWTA010000001.1"/>
</dbReference>
<dbReference type="EMBL" id="JBEWTB010000002">
    <property type="protein sequence ID" value="MET4757364.1"/>
    <property type="molecule type" value="Genomic_DNA"/>
</dbReference>